<sequence length="295" mass="33660">MLVSVVIPVHNRPAEVLRAVRSVLGQKNLPTGHCLEIIVVDDGSTDATPEALRTVRNPRVQLIRHETNLGVSAARNRGLAAAQGEMLALLDSDDWWLPEKTAVHLRCHQAGGWRISQTDEIWIRHGRRVNPKDKHGKPEGWFLEQALKLCLISPSCVLFDREFWDEIGPFDPLLPACEDYDLWLRTLVRHPVGLCPQKLVCKTGGHPDQLSRKIIGLDLYRLQAMDKLLRNAKMTPRQREMTLRELRAKAAIYIQGSLKHDRSDEAQRVKEWLRPWLTEMNAETPRPDVEGITRT</sequence>
<dbReference type="STRING" id="617002.SAMN05660653_00281"/>
<dbReference type="SUPFAM" id="SSF53448">
    <property type="entry name" value="Nucleotide-diphospho-sugar transferases"/>
    <property type="match status" value="1"/>
</dbReference>
<evidence type="ECO:0000313" key="3">
    <source>
        <dbReference type="Proteomes" id="UP000198771"/>
    </source>
</evidence>
<keyword evidence="3" id="KW-1185">Reference proteome</keyword>
<feature type="domain" description="Glycosyltransferase 2-like" evidence="1">
    <location>
        <begin position="4"/>
        <end position="105"/>
    </location>
</feature>
<dbReference type="EMBL" id="FMXO01000001">
    <property type="protein sequence ID" value="SDB05344.1"/>
    <property type="molecule type" value="Genomic_DNA"/>
</dbReference>
<protein>
    <submittedName>
        <fullName evidence="2">Glycosyltransferase involved in cell wall bisynthesis</fullName>
    </submittedName>
</protein>
<dbReference type="Gene3D" id="3.90.550.10">
    <property type="entry name" value="Spore Coat Polysaccharide Biosynthesis Protein SpsA, Chain A"/>
    <property type="match status" value="1"/>
</dbReference>
<dbReference type="PANTHER" id="PTHR43685">
    <property type="entry name" value="GLYCOSYLTRANSFERASE"/>
    <property type="match status" value="1"/>
</dbReference>
<gene>
    <name evidence="2" type="ORF">SAMN05660653_00281</name>
</gene>
<accession>A0A1G6AA99</accession>
<dbReference type="InterPro" id="IPR029044">
    <property type="entry name" value="Nucleotide-diphossugar_trans"/>
</dbReference>
<evidence type="ECO:0000259" key="1">
    <source>
        <dbReference type="Pfam" id="PF00535"/>
    </source>
</evidence>
<organism evidence="2 3">
    <name type="scientific">Desulfonatronum thiosulfatophilum</name>
    <dbReference type="NCBI Taxonomy" id="617002"/>
    <lineage>
        <taxon>Bacteria</taxon>
        <taxon>Pseudomonadati</taxon>
        <taxon>Thermodesulfobacteriota</taxon>
        <taxon>Desulfovibrionia</taxon>
        <taxon>Desulfovibrionales</taxon>
        <taxon>Desulfonatronaceae</taxon>
        <taxon>Desulfonatronum</taxon>
    </lineage>
</organism>
<keyword evidence="2" id="KW-0808">Transferase</keyword>
<dbReference type="AlphaFoldDB" id="A0A1G6AA99"/>
<reference evidence="2 3" key="1">
    <citation type="submission" date="2016-10" db="EMBL/GenBank/DDBJ databases">
        <authorList>
            <person name="de Groot N.N."/>
        </authorList>
    </citation>
    <scope>NUCLEOTIDE SEQUENCE [LARGE SCALE GENOMIC DNA]</scope>
    <source>
        <strain evidence="2 3">ASO4-2</strain>
    </source>
</reference>
<dbReference type="CDD" id="cd00761">
    <property type="entry name" value="Glyco_tranf_GTA_type"/>
    <property type="match status" value="1"/>
</dbReference>
<proteinExistence type="predicted"/>
<dbReference type="InterPro" id="IPR001173">
    <property type="entry name" value="Glyco_trans_2-like"/>
</dbReference>
<dbReference type="Pfam" id="PF00535">
    <property type="entry name" value="Glycos_transf_2"/>
    <property type="match status" value="1"/>
</dbReference>
<dbReference type="InterPro" id="IPR050834">
    <property type="entry name" value="Glycosyltransf_2"/>
</dbReference>
<dbReference type="GO" id="GO:0016740">
    <property type="term" value="F:transferase activity"/>
    <property type="evidence" value="ECO:0007669"/>
    <property type="project" value="UniProtKB-KW"/>
</dbReference>
<name>A0A1G6AA99_9BACT</name>
<evidence type="ECO:0000313" key="2">
    <source>
        <dbReference type="EMBL" id="SDB05344.1"/>
    </source>
</evidence>
<dbReference type="PANTHER" id="PTHR43685:SF2">
    <property type="entry name" value="GLYCOSYLTRANSFERASE 2-LIKE DOMAIN-CONTAINING PROTEIN"/>
    <property type="match status" value="1"/>
</dbReference>
<dbReference type="Proteomes" id="UP000198771">
    <property type="component" value="Unassembled WGS sequence"/>
</dbReference>